<feature type="transmembrane region" description="Helical" evidence="1">
    <location>
        <begin position="59"/>
        <end position="84"/>
    </location>
</feature>
<dbReference type="Proteomes" id="UP000078148">
    <property type="component" value="Chromosome"/>
</dbReference>
<organism evidence="2 3">
    <name type="scientific">Paenibacillus bovis</name>
    <dbReference type="NCBI Taxonomy" id="1616788"/>
    <lineage>
        <taxon>Bacteria</taxon>
        <taxon>Bacillati</taxon>
        <taxon>Bacillota</taxon>
        <taxon>Bacilli</taxon>
        <taxon>Bacillales</taxon>
        <taxon>Paenibacillaceae</taxon>
        <taxon>Paenibacillus</taxon>
    </lineage>
</organism>
<reference evidence="2 3" key="2">
    <citation type="journal article" date="2016" name="Int. J. Syst. Evol. Microbiol.">
        <title>Paenibacillus bovis sp. nov., isolated from raw yak (Bos grunniens) milk.</title>
        <authorList>
            <person name="Gao C."/>
            <person name="Han J."/>
            <person name="Liu Z."/>
            <person name="Xu X."/>
            <person name="Hang F."/>
            <person name="Wu Z."/>
        </authorList>
    </citation>
    <scope>NUCLEOTIDE SEQUENCE [LARGE SCALE GENOMIC DNA]</scope>
    <source>
        <strain evidence="2 3">BD3526</strain>
    </source>
</reference>
<protein>
    <submittedName>
        <fullName evidence="2">Uncharacterized protein</fullName>
    </submittedName>
</protein>
<feature type="transmembrane region" description="Helical" evidence="1">
    <location>
        <begin position="16"/>
        <end position="39"/>
    </location>
</feature>
<dbReference type="OrthoDB" id="2679834at2"/>
<keyword evidence="3" id="KW-1185">Reference proteome</keyword>
<dbReference type="AlphaFoldDB" id="A0A172ZJX3"/>
<dbReference type="RefSeq" id="WP_060535549.1">
    <property type="nucleotide sequence ID" value="NZ_CP013023.1"/>
</dbReference>
<reference evidence="3" key="1">
    <citation type="submission" date="2015-10" db="EMBL/GenBank/DDBJ databases">
        <title>Genome of Paenibacillus bovis sp. nov.</title>
        <authorList>
            <person name="Wu Z."/>
            <person name="Gao C."/>
            <person name="Liu Z."/>
            <person name="Zheng H."/>
        </authorList>
    </citation>
    <scope>NUCLEOTIDE SEQUENCE [LARGE SCALE GENOMIC DNA]</scope>
    <source>
        <strain evidence="3">BD3526</strain>
    </source>
</reference>
<evidence type="ECO:0000313" key="3">
    <source>
        <dbReference type="Proteomes" id="UP000078148"/>
    </source>
</evidence>
<feature type="transmembrane region" description="Helical" evidence="1">
    <location>
        <begin position="104"/>
        <end position="124"/>
    </location>
</feature>
<keyword evidence="1" id="KW-0812">Transmembrane</keyword>
<keyword evidence="1" id="KW-0472">Membrane</keyword>
<accession>A0A172ZJX3</accession>
<gene>
    <name evidence="2" type="ORF">AR543_16445</name>
</gene>
<dbReference type="EMBL" id="CP013023">
    <property type="protein sequence ID" value="ANF97440.1"/>
    <property type="molecule type" value="Genomic_DNA"/>
</dbReference>
<feature type="transmembrane region" description="Helical" evidence="1">
    <location>
        <begin position="136"/>
        <end position="162"/>
    </location>
</feature>
<dbReference type="KEGG" id="pbv:AR543_16445"/>
<evidence type="ECO:0000256" key="1">
    <source>
        <dbReference type="SAM" id="Phobius"/>
    </source>
</evidence>
<sequence length="206" mass="23741">MKEILIGLFAMIIEKWLLKITCTLFTLIFCINKLFTMFYNNGEPNSLELGLYNYYDILIQPNIGTITTVASIFIGIYITVITVIGGIKVNSVMALISENDLGKIVSFIITGLIYAFAIVFYSFITEIITSNFVQAFFYFLFLIAMLSTALRFGINLCLIYTYEFKKLTENLEAERKELEKNQYIMSRLESYLEDVESERLRNSNSE</sequence>
<evidence type="ECO:0000313" key="2">
    <source>
        <dbReference type="EMBL" id="ANF97440.1"/>
    </source>
</evidence>
<proteinExistence type="predicted"/>
<name>A0A172ZJX3_9BACL</name>
<keyword evidence="1" id="KW-1133">Transmembrane helix</keyword>